<comment type="caution">
    <text evidence="4">The sequence shown here is derived from an EMBL/GenBank/DDBJ whole genome shotgun (WGS) entry which is preliminary data.</text>
</comment>
<feature type="transmembrane region" description="Helical" evidence="2">
    <location>
        <begin position="349"/>
        <end position="371"/>
    </location>
</feature>
<evidence type="ECO:0000256" key="2">
    <source>
        <dbReference type="SAM" id="Phobius"/>
    </source>
</evidence>
<sequence length="453" mass="45330">MLRTLLTACAAILVVAAIVGGTSEAFQASLSGLSLWWNFVFPAVLPFLVLAELMLAFGLVDGLGVLLAPLMRQLRLPGSAGWALVQGWTSGYPAGSSAAARLVRSQRLTPAQGQRLLALVHSPNPLFVIVVLGAGFLHQPLFGLLLLPLLWAGSLLAAWTMSRLAPLSAAETKTTSADGTNASAAAAEPSGLTGAGSRDASGSDREGEPAAEGPPAPVAMRPAATRASLASRALQAVEDGRARDGRSFGKALGDGVNGAVQQLMAAGGLIILASVLLRLLQPLLPAAIAGPGLTAAAEAHLGAAALASWHAPEPASLLQAAALAAALGWGGLCALLQAGGAASGSGLRLLPLAGSRLLAAAYSGGLALLLWRPLSSLAGSAAPAFAGAGWAPPTGWAAGAQRLLQEPGAWSGVLRGALLLQLPLAAALVSALLLLSAAAALALRLRRSARTEA</sequence>
<feature type="transmembrane region" description="Helical" evidence="2">
    <location>
        <begin position="141"/>
        <end position="159"/>
    </location>
</feature>
<name>A0A2N5N7C3_9BACL</name>
<keyword evidence="5" id="KW-1185">Reference proteome</keyword>
<keyword evidence="2" id="KW-1133">Transmembrane helix</keyword>
<feature type="transmembrane region" description="Helical" evidence="2">
    <location>
        <begin position="263"/>
        <end position="280"/>
    </location>
</feature>
<evidence type="ECO:0000259" key="3">
    <source>
        <dbReference type="Pfam" id="PF07670"/>
    </source>
</evidence>
<evidence type="ECO:0000256" key="1">
    <source>
        <dbReference type="SAM" id="MobiDB-lite"/>
    </source>
</evidence>
<dbReference type="EMBL" id="NFEZ01000004">
    <property type="protein sequence ID" value="PLT46241.1"/>
    <property type="molecule type" value="Genomic_DNA"/>
</dbReference>
<protein>
    <submittedName>
        <fullName evidence="4">Membrane protein</fullName>
    </submittedName>
</protein>
<feature type="transmembrane region" description="Helical" evidence="2">
    <location>
        <begin position="317"/>
        <end position="337"/>
    </location>
</feature>
<feature type="transmembrane region" description="Helical" evidence="2">
    <location>
        <begin position="420"/>
        <end position="443"/>
    </location>
</feature>
<evidence type="ECO:0000313" key="4">
    <source>
        <dbReference type="EMBL" id="PLT46241.1"/>
    </source>
</evidence>
<dbReference type="Pfam" id="PF07670">
    <property type="entry name" value="Gate"/>
    <property type="match status" value="1"/>
</dbReference>
<proteinExistence type="predicted"/>
<keyword evidence="2" id="KW-0472">Membrane</keyword>
<accession>A0A2N5N7C3</accession>
<feature type="region of interest" description="Disordered" evidence="1">
    <location>
        <begin position="174"/>
        <end position="222"/>
    </location>
</feature>
<organism evidence="4 5">
    <name type="scientific">Paenibacillus pasadenensis</name>
    <dbReference type="NCBI Taxonomy" id="217090"/>
    <lineage>
        <taxon>Bacteria</taxon>
        <taxon>Bacillati</taxon>
        <taxon>Bacillota</taxon>
        <taxon>Bacilli</taxon>
        <taxon>Bacillales</taxon>
        <taxon>Paenibacillaceae</taxon>
        <taxon>Paenibacillus</taxon>
    </lineage>
</organism>
<feature type="domain" description="Nucleoside transporter/FeoB GTPase Gate" evidence="3">
    <location>
        <begin position="40"/>
        <end position="103"/>
    </location>
</feature>
<feature type="compositionally biased region" description="Low complexity" evidence="1">
    <location>
        <begin position="174"/>
        <end position="187"/>
    </location>
</feature>
<dbReference type="AlphaFoldDB" id="A0A2N5N7C3"/>
<evidence type="ECO:0000313" key="5">
    <source>
        <dbReference type="Proteomes" id="UP000234789"/>
    </source>
</evidence>
<dbReference type="Proteomes" id="UP000234789">
    <property type="component" value="Unassembled WGS sequence"/>
</dbReference>
<keyword evidence="2" id="KW-0812">Transmembrane</keyword>
<gene>
    <name evidence="4" type="ORF">B8V81_4672</name>
</gene>
<feature type="transmembrane region" description="Helical" evidence="2">
    <location>
        <begin position="116"/>
        <end position="135"/>
    </location>
</feature>
<dbReference type="RefSeq" id="WP_101809249.1">
    <property type="nucleotide sequence ID" value="NZ_NFEZ01000004.1"/>
</dbReference>
<feature type="transmembrane region" description="Helical" evidence="2">
    <location>
        <begin position="35"/>
        <end position="68"/>
    </location>
</feature>
<dbReference type="InterPro" id="IPR011642">
    <property type="entry name" value="Gate_dom"/>
</dbReference>
<reference evidence="4 5" key="1">
    <citation type="submission" date="2017-05" db="EMBL/GenBank/DDBJ databases">
        <title>Functional genome analysis of Paenibacillus pasadenensis strain R16: insights on endophytic life style and antifungal activity.</title>
        <authorList>
            <person name="Passera A."/>
            <person name="Marcolungo L."/>
            <person name="Casati P."/>
            <person name="Brasca M."/>
            <person name="Quaglino F."/>
            <person name="Delledonne M."/>
        </authorList>
    </citation>
    <scope>NUCLEOTIDE SEQUENCE [LARGE SCALE GENOMIC DNA]</scope>
    <source>
        <strain evidence="4 5">R16</strain>
    </source>
</reference>